<comment type="caution">
    <text evidence="1">The sequence shown here is derived from an EMBL/GenBank/DDBJ whole genome shotgun (WGS) entry which is preliminary data.</text>
</comment>
<protein>
    <recommendedName>
        <fullName evidence="3">TNFR-Cys domain-containing protein</fullName>
    </recommendedName>
</protein>
<sequence>MSTPCKRWDAAAGKHCGGTPTRFYICGPRCKSCTPAALAGKPEPGQGAHCAPNRLYCPPTSRCATCTAQHGQEAG</sequence>
<dbReference type="RefSeq" id="WP_253776239.1">
    <property type="nucleotide sequence ID" value="NZ_BAAAVE010000017.1"/>
</dbReference>
<evidence type="ECO:0008006" key="3">
    <source>
        <dbReference type="Google" id="ProtNLM"/>
    </source>
</evidence>
<name>A0ABT1K9I2_9ACTN</name>
<organism evidence="1 2">
    <name type="scientific">Nonomuraea roseoviolacea subsp. carminata</name>
    <dbReference type="NCBI Taxonomy" id="160689"/>
    <lineage>
        <taxon>Bacteria</taxon>
        <taxon>Bacillati</taxon>
        <taxon>Actinomycetota</taxon>
        <taxon>Actinomycetes</taxon>
        <taxon>Streptosporangiales</taxon>
        <taxon>Streptosporangiaceae</taxon>
        <taxon>Nonomuraea</taxon>
    </lineage>
</organism>
<proteinExistence type="predicted"/>
<dbReference type="Proteomes" id="UP001320766">
    <property type="component" value="Unassembled WGS sequence"/>
</dbReference>
<evidence type="ECO:0000313" key="2">
    <source>
        <dbReference type="Proteomes" id="UP001320766"/>
    </source>
</evidence>
<gene>
    <name evidence="1" type="ORF">HD595_006777</name>
</gene>
<accession>A0ABT1K9I2</accession>
<dbReference type="EMBL" id="JAMZEC010000001">
    <property type="protein sequence ID" value="MCP2350655.1"/>
    <property type="molecule type" value="Genomic_DNA"/>
</dbReference>
<evidence type="ECO:0000313" key="1">
    <source>
        <dbReference type="EMBL" id="MCP2350655.1"/>
    </source>
</evidence>
<keyword evidence="2" id="KW-1185">Reference proteome</keyword>
<reference evidence="1 2" key="1">
    <citation type="submission" date="2022-06" db="EMBL/GenBank/DDBJ databases">
        <title>Sequencing the genomes of 1000 actinobacteria strains.</title>
        <authorList>
            <person name="Klenk H.-P."/>
        </authorList>
    </citation>
    <scope>NUCLEOTIDE SEQUENCE [LARGE SCALE GENOMIC DNA]</scope>
    <source>
        <strain evidence="1 2">DSM 44170</strain>
    </source>
</reference>